<keyword evidence="4" id="KW-1185">Reference proteome</keyword>
<dbReference type="RefSeq" id="WP_078708144.1">
    <property type="nucleotide sequence ID" value="NZ_FUXL01000005.1"/>
</dbReference>
<dbReference type="EMBL" id="FUXL01000005">
    <property type="protein sequence ID" value="SKA07182.1"/>
    <property type="molecule type" value="Genomic_DNA"/>
</dbReference>
<proteinExistence type="inferred from homology"/>
<evidence type="ECO:0000313" key="3">
    <source>
        <dbReference type="EMBL" id="SKA07182.1"/>
    </source>
</evidence>
<name>A0A1T4QTT5_9HYPH</name>
<feature type="region of interest" description="Disordered" evidence="2">
    <location>
        <begin position="84"/>
        <end position="109"/>
    </location>
</feature>
<reference evidence="4" key="1">
    <citation type="submission" date="2017-02" db="EMBL/GenBank/DDBJ databases">
        <authorList>
            <person name="Varghese N."/>
            <person name="Submissions S."/>
        </authorList>
    </citation>
    <scope>NUCLEOTIDE SEQUENCE [LARGE SCALE GENOMIC DNA]</scope>
    <source>
        <strain evidence="4">USBA 369</strain>
    </source>
</reference>
<evidence type="ECO:0000256" key="2">
    <source>
        <dbReference type="SAM" id="MobiDB-lite"/>
    </source>
</evidence>
<gene>
    <name evidence="3" type="ORF">SAMN05428963_105257</name>
</gene>
<dbReference type="PANTHER" id="PTHR30510:SF2">
    <property type="entry name" value="UPF0229 PROTEIN YEAH"/>
    <property type="match status" value="1"/>
</dbReference>
<dbReference type="InterPro" id="IPR006698">
    <property type="entry name" value="UPF0229"/>
</dbReference>
<dbReference type="Pfam" id="PF04285">
    <property type="entry name" value="DUF444"/>
    <property type="match status" value="1"/>
</dbReference>
<protein>
    <recommendedName>
        <fullName evidence="1">UPF0229 protein SAMN05428963_105257</fullName>
    </recommendedName>
</protein>
<evidence type="ECO:0000256" key="1">
    <source>
        <dbReference type="HAMAP-Rule" id="MF_01232"/>
    </source>
</evidence>
<dbReference type="NCBIfam" id="NF003707">
    <property type="entry name" value="PRK05325.1-2"/>
    <property type="match status" value="1"/>
</dbReference>
<dbReference type="STRING" id="1365950.SAMN05428963_105257"/>
<dbReference type="Proteomes" id="UP000190135">
    <property type="component" value="Unassembled WGS sequence"/>
</dbReference>
<dbReference type="OrthoDB" id="9788289at2"/>
<dbReference type="HAMAP" id="MF_01232">
    <property type="entry name" value="UPF0229"/>
    <property type="match status" value="1"/>
</dbReference>
<comment type="similarity">
    <text evidence="1">Belongs to the UPF0229 family.</text>
</comment>
<dbReference type="PANTHER" id="PTHR30510">
    <property type="entry name" value="UPF0229 PROTEIN YEAH"/>
    <property type="match status" value="1"/>
</dbReference>
<evidence type="ECO:0000313" key="4">
    <source>
        <dbReference type="Proteomes" id="UP000190135"/>
    </source>
</evidence>
<organism evidence="3 4">
    <name type="scientific">Consotaella salsifontis</name>
    <dbReference type="NCBI Taxonomy" id="1365950"/>
    <lineage>
        <taxon>Bacteria</taxon>
        <taxon>Pseudomonadati</taxon>
        <taxon>Pseudomonadota</taxon>
        <taxon>Alphaproteobacteria</taxon>
        <taxon>Hyphomicrobiales</taxon>
        <taxon>Aurantimonadaceae</taxon>
        <taxon>Consotaella</taxon>
    </lineage>
</organism>
<dbReference type="AlphaFoldDB" id="A0A1T4QTT5"/>
<accession>A0A1T4QTT5</accession>
<dbReference type="NCBIfam" id="NF003708">
    <property type="entry name" value="PRK05325.1-3"/>
    <property type="match status" value="1"/>
</dbReference>
<sequence length="436" mass="49023">MHIIDRRVDPGGKSLANRQRFIRRARALVRQAVRDASASRKIREIGEGGAVTIPADGVHEPIFRPTSSGGMREHVLPGNKTYIAGDHIERPEGGGGGAGSEGSPDGQGEDQFRFVLSREEFLELFLEDLELPNLAKRQIIGEDVTRRLPAGFRTAGPPAALSVTRTMRRSLSRRIALGRPSPEDIERMTREIEEMEAAGDAPERIATLRAELERQMRRSVSIPFIDPLDLRFRRLETHPEPIARAVMFCLMDVSASMDEAMKDLAKRFFSLLYLFLTRRYERVEIVFIRHTHEAKEVDEDTFFHSRESGGTVISSALEEMVRIAKERFPLDQWNIYGAQASDGDNLSSDNPRAVALLRNAILPISQYYAYLQVANGGEERGGGGIFPRQETTLWRAYSEVLEPSLPMAMRKVSSPRDIYPVFRELFEKKSDGVGAE</sequence>